<name>A0A1J4TR38_9BACT</name>
<dbReference type="Proteomes" id="UP000183120">
    <property type="component" value="Unassembled WGS sequence"/>
</dbReference>
<accession>A0A1J4TR38</accession>
<evidence type="ECO:0000313" key="1">
    <source>
        <dbReference type="EMBL" id="OIO13721.1"/>
    </source>
</evidence>
<dbReference type="AlphaFoldDB" id="A0A1J4TR38"/>
<gene>
    <name evidence="1" type="ORF">AUJ73_03400</name>
</gene>
<dbReference type="Gene3D" id="3.60.15.10">
    <property type="entry name" value="Ribonuclease Z/Hydroxyacylglutathione hydrolase-like"/>
    <property type="match status" value="1"/>
</dbReference>
<dbReference type="SUPFAM" id="SSF56281">
    <property type="entry name" value="Metallo-hydrolase/oxidoreductase"/>
    <property type="match status" value="1"/>
</dbReference>
<sequence>MKTKDIVLYIDPAWVQSYFNNYPKKVIFSHYPEPMDGLPEEDLEKADLILITHHHKDHQKKATVERLSKKDTVVIGTKKCVTDLGKIKVITPNDVFEVKGIQVKAINSYNTINGSSTKKVHNKGECNSYVIRLEGKAIYHAGDTDFIPEMKELGKIDVALLPIGGRFTMNIDEAVEASLAIHSRIVIPMHFLESDPQEFKSKLESKSYIKVVVLNTGETYILK</sequence>
<evidence type="ECO:0000313" key="2">
    <source>
        <dbReference type="Proteomes" id="UP000183120"/>
    </source>
</evidence>
<evidence type="ECO:0008006" key="3">
    <source>
        <dbReference type="Google" id="ProtNLM"/>
    </source>
</evidence>
<dbReference type="PANTHER" id="PTHR43546">
    <property type="entry name" value="UPF0173 METAL-DEPENDENT HYDROLASE MJ1163-RELATED"/>
    <property type="match status" value="1"/>
</dbReference>
<reference evidence="1 2" key="1">
    <citation type="journal article" date="2016" name="Environ. Microbiol.">
        <title>Genomic resolution of a cold subsurface aquifer community provides metabolic insights for novel microbes adapted to high CO concentrations.</title>
        <authorList>
            <person name="Probst A.J."/>
            <person name="Castelle C.J."/>
            <person name="Singh A."/>
            <person name="Brown C.T."/>
            <person name="Anantharaman K."/>
            <person name="Sharon I."/>
            <person name="Hug L.A."/>
            <person name="Burstein D."/>
            <person name="Emerson J.B."/>
            <person name="Thomas B.C."/>
            <person name="Banfield J.F."/>
        </authorList>
    </citation>
    <scope>NUCLEOTIDE SEQUENCE [LARGE SCALE GENOMIC DNA]</scope>
    <source>
        <strain evidence="1">CG1_02_37_22</strain>
    </source>
</reference>
<comment type="caution">
    <text evidence="1">The sequence shown here is derived from an EMBL/GenBank/DDBJ whole genome shotgun (WGS) entry which is preliminary data.</text>
</comment>
<dbReference type="PANTHER" id="PTHR43546:SF8">
    <property type="entry name" value="METALLO-BETA-LACTAMASE DOMAIN-CONTAINING PROTEIN"/>
    <property type="match status" value="1"/>
</dbReference>
<dbReference type="InterPro" id="IPR036866">
    <property type="entry name" value="RibonucZ/Hydroxyglut_hydro"/>
</dbReference>
<protein>
    <recommendedName>
        <fullName evidence="3">Metallo-beta-lactamase domain-containing protein</fullName>
    </recommendedName>
</protein>
<dbReference type="InterPro" id="IPR050114">
    <property type="entry name" value="UPF0173_UPF0282_UlaG_hydrolase"/>
</dbReference>
<dbReference type="Pfam" id="PF13483">
    <property type="entry name" value="Lactamase_B_3"/>
    <property type="match status" value="1"/>
</dbReference>
<dbReference type="EMBL" id="MNUY01000052">
    <property type="protein sequence ID" value="OIO13721.1"/>
    <property type="molecule type" value="Genomic_DNA"/>
</dbReference>
<proteinExistence type="predicted"/>
<organism evidence="1 2">
    <name type="scientific">Candidatus Gottesmanbacteria bacterium CG1_02_37_22</name>
    <dbReference type="NCBI Taxonomy" id="1805209"/>
    <lineage>
        <taxon>Bacteria</taxon>
        <taxon>Candidatus Gottesmaniibacteriota</taxon>
    </lineage>
</organism>
<dbReference type="STRING" id="1805209.AUJ73_03400"/>